<dbReference type="Proteomes" id="UP000517258">
    <property type="component" value="Unassembled WGS sequence"/>
</dbReference>
<comment type="caution">
    <text evidence="1">The sequence shown here is derived from an EMBL/GenBank/DDBJ whole genome shotgun (WGS) entry which is preliminary data.</text>
</comment>
<accession>A0A6W5UA99</accession>
<proteinExistence type="predicted"/>
<evidence type="ECO:0000313" key="2">
    <source>
        <dbReference type="EMBL" id="EAH3128802.1"/>
    </source>
</evidence>
<dbReference type="EMBL" id="AABGFX010000033">
    <property type="protein sequence ID" value="EAH3128802.1"/>
    <property type="molecule type" value="Genomic_DNA"/>
</dbReference>
<reference evidence="3 4" key="1">
    <citation type="submission" date="2019-04" db="EMBL/GenBank/DDBJ databases">
        <authorList>
            <person name="Ashton P.M."/>
            <person name="Dallman T."/>
            <person name="Nair S."/>
            <person name="De Pinna E."/>
            <person name="Peters T."/>
            <person name="Grant K."/>
        </authorList>
    </citation>
    <scope>NUCLEOTIDE SEQUENCE [LARGE SCALE GENOMIC DNA]</scope>
    <source>
        <strain evidence="2 4">562428</strain>
        <strain evidence="1 3">563356</strain>
    </source>
</reference>
<dbReference type="Proteomes" id="UP000529135">
    <property type="component" value="Unassembled WGS sequence"/>
</dbReference>
<gene>
    <name evidence="1" type="ORF">D4D89_15905</name>
    <name evidence="2" type="ORF">D5M70_15965</name>
</gene>
<dbReference type="EMBL" id="AABEVI010000027">
    <property type="protein sequence ID" value="EAH0219802.1"/>
    <property type="molecule type" value="Genomic_DNA"/>
</dbReference>
<dbReference type="AlphaFoldDB" id="A0A6W5UA99"/>
<sequence length="23" mass="2864">PKKNILSKGCLYFYYYIEETLFM</sequence>
<name>A0A6W5UA99_LISMN</name>
<feature type="non-terminal residue" evidence="1">
    <location>
        <position position="1"/>
    </location>
</feature>
<organism evidence="1 3">
    <name type="scientific">Listeria monocytogenes</name>
    <dbReference type="NCBI Taxonomy" id="1639"/>
    <lineage>
        <taxon>Bacteria</taxon>
        <taxon>Bacillati</taxon>
        <taxon>Bacillota</taxon>
        <taxon>Bacilli</taxon>
        <taxon>Bacillales</taxon>
        <taxon>Listeriaceae</taxon>
        <taxon>Listeria</taxon>
    </lineage>
</organism>
<evidence type="ECO:0000313" key="4">
    <source>
        <dbReference type="Proteomes" id="UP000529135"/>
    </source>
</evidence>
<protein>
    <submittedName>
        <fullName evidence="1">Competence protein ComK</fullName>
    </submittedName>
</protein>
<evidence type="ECO:0000313" key="1">
    <source>
        <dbReference type="EMBL" id="EAH0219802.1"/>
    </source>
</evidence>
<evidence type="ECO:0000313" key="3">
    <source>
        <dbReference type="Proteomes" id="UP000517258"/>
    </source>
</evidence>